<proteinExistence type="predicted"/>
<reference evidence="2" key="1">
    <citation type="journal article" date="2019" name="Int. J. Syst. Evol. Microbiol.">
        <title>The Global Catalogue of Microorganisms (GCM) 10K type strain sequencing project: providing services to taxonomists for standard genome sequencing and annotation.</title>
        <authorList>
            <consortium name="The Broad Institute Genomics Platform"/>
            <consortium name="The Broad Institute Genome Sequencing Center for Infectious Disease"/>
            <person name="Wu L."/>
            <person name="Ma J."/>
        </authorList>
    </citation>
    <scope>NUCLEOTIDE SEQUENCE [LARGE SCALE GENOMIC DNA]</scope>
    <source>
        <strain evidence="2">CCM 7480</strain>
    </source>
</reference>
<sequence length="57" mass="5975">MATHIDDLMTHSGGVIFVGVGLLHLLGDNGLPPCSRNAVTWSKGCIERTAEGCVPAR</sequence>
<keyword evidence="2" id="KW-1185">Reference proteome</keyword>
<organism evidence="1 2">
    <name type="scientific">Massilia haematophila</name>
    <dbReference type="NCBI Taxonomy" id="457923"/>
    <lineage>
        <taxon>Bacteria</taxon>
        <taxon>Pseudomonadati</taxon>
        <taxon>Pseudomonadota</taxon>
        <taxon>Betaproteobacteria</taxon>
        <taxon>Burkholderiales</taxon>
        <taxon>Oxalobacteraceae</taxon>
        <taxon>Telluria group</taxon>
        <taxon>Massilia</taxon>
    </lineage>
</organism>
<name>A0ABV7PET4_9BURK</name>
<protein>
    <submittedName>
        <fullName evidence="1">Uncharacterized protein</fullName>
    </submittedName>
</protein>
<gene>
    <name evidence="1" type="ORF">ACFOPH_00020</name>
</gene>
<comment type="caution">
    <text evidence="1">The sequence shown here is derived from an EMBL/GenBank/DDBJ whole genome shotgun (WGS) entry which is preliminary data.</text>
</comment>
<dbReference type="Proteomes" id="UP001595665">
    <property type="component" value="Unassembled WGS sequence"/>
</dbReference>
<dbReference type="EMBL" id="JBHRVV010000001">
    <property type="protein sequence ID" value="MFC3456640.1"/>
    <property type="molecule type" value="Genomic_DNA"/>
</dbReference>
<accession>A0ABV7PET4</accession>
<dbReference type="RefSeq" id="WP_379732702.1">
    <property type="nucleotide sequence ID" value="NZ_JBHRVV010000001.1"/>
</dbReference>
<evidence type="ECO:0000313" key="2">
    <source>
        <dbReference type="Proteomes" id="UP001595665"/>
    </source>
</evidence>
<evidence type="ECO:0000313" key="1">
    <source>
        <dbReference type="EMBL" id="MFC3456640.1"/>
    </source>
</evidence>